<dbReference type="Proteomes" id="UP000017840">
    <property type="component" value="Unassembled WGS sequence"/>
</dbReference>
<keyword evidence="4" id="KW-0808">Transferase</keyword>
<sequence length="558" mass="59384">MAVKLRTKFAVLLLVVTVGLSLVAYGGLEAYKHQQVESTRESVSETAAISAEQIDEELFSEMDRVGSYAGEMRLDDPNATRRALDALTSRREFQHGAVVDDAGTVVMVAGPYSETGRERMVSADVSDGACVGRTLRTGDLCISPPEAATGSVFGEASHYVRLTAPVFDGDGRVDGAVVVTYPLTERGAFVALRPLDTSSLSVTVTAGERTLYDGGGTGDGIVATATVERTGWEVRVERSRAALNATLRQLALTQAASILLLVLIAVGFAYWEYTVNLRQTGRLLDGFEALSAGEYDRRLDLAAGEEWERIGDGFGTLAADLAARERALQASEQRLEVLNRVLRHNLRNRLNVVLSAFDMVRETGDATAADWAERGAAAGRRLEELAETAGRVQAALADDDDPEPTRVDGVVRAAAEAVAADHPDATVAVDAESAVAMARPAVGEAVEELVENACVHAGDAPTVTVTVHAVDAADGDRDRVRIGVRDDGPGIPEYERDVIERGHETDLDHGSGLGLWLAHWVADRCGGELAFPRAADGGYVELRLPPPPAAGDDTADEE</sequence>
<dbReference type="InterPro" id="IPR036890">
    <property type="entry name" value="HATPase_C_sf"/>
</dbReference>
<accession>V4GXM8</accession>
<evidence type="ECO:0000313" key="14">
    <source>
        <dbReference type="Proteomes" id="UP000017840"/>
    </source>
</evidence>
<evidence type="ECO:0000256" key="2">
    <source>
        <dbReference type="ARBA" id="ARBA00012438"/>
    </source>
</evidence>
<dbReference type="eggNOG" id="arCOG02364">
    <property type="taxonomic scope" value="Archaea"/>
</dbReference>
<keyword evidence="10" id="KW-0472">Membrane</keyword>
<evidence type="ECO:0000256" key="8">
    <source>
        <dbReference type="ARBA" id="ARBA00023012"/>
    </source>
</evidence>
<dbReference type="InterPro" id="IPR003594">
    <property type="entry name" value="HATPase_dom"/>
</dbReference>
<evidence type="ECO:0000256" key="10">
    <source>
        <dbReference type="SAM" id="Phobius"/>
    </source>
</evidence>
<keyword evidence="6 13" id="KW-0418">Kinase</keyword>
<evidence type="ECO:0000259" key="11">
    <source>
        <dbReference type="PROSITE" id="PS50109"/>
    </source>
</evidence>
<dbReference type="PANTHER" id="PTHR45436">
    <property type="entry name" value="SENSOR HISTIDINE KINASE YKOH"/>
    <property type="match status" value="1"/>
</dbReference>
<feature type="domain" description="HAMP" evidence="12">
    <location>
        <begin position="277"/>
        <end position="326"/>
    </location>
</feature>
<gene>
    <name evidence="13" type="ORF">K933_01777</name>
</gene>
<dbReference type="PROSITE" id="PS50109">
    <property type="entry name" value="HIS_KIN"/>
    <property type="match status" value="1"/>
</dbReference>
<dbReference type="Gene3D" id="3.30.450.20">
    <property type="entry name" value="PAS domain"/>
    <property type="match status" value="1"/>
</dbReference>
<evidence type="ECO:0000256" key="3">
    <source>
        <dbReference type="ARBA" id="ARBA00022553"/>
    </source>
</evidence>
<dbReference type="EMBL" id="ASGZ01000004">
    <property type="protein sequence ID" value="ESP89911.1"/>
    <property type="molecule type" value="Genomic_DNA"/>
</dbReference>
<dbReference type="InterPro" id="IPR050428">
    <property type="entry name" value="TCS_sensor_his_kinase"/>
</dbReference>
<name>V4GXM8_9EURY</name>
<comment type="catalytic activity">
    <reaction evidence="1">
        <text>ATP + protein L-histidine = ADP + protein N-phospho-L-histidine.</text>
        <dbReference type="EC" id="2.7.13.3"/>
    </reaction>
</comment>
<dbReference type="GO" id="GO:0004673">
    <property type="term" value="F:protein histidine kinase activity"/>
    <property type="evidence" value="ECO:0007669"/>
    <property type="project" value="UniProtKB-EC"/>
</dbReference>
<dbReference type="InterPro" id="IPR029151">
    <property type="entry name" value="Sensor-like_sf"/>
</dbReference>
<evidence type="ECO:0000256" key="7">
    <source>
        <dbReference type="ARBA" id="ARBA00022989"/>
    </source>
</evidence>
<organism evidence="13 14">
    <name type="scientific">Candidatus Halobonum tyrrellensis G22</name>
    <dbReference type="NCBI Taxonomy" id="1324957"/>
    <lineage>
        <taxon>Archaea</taxon>
        <taxon>Methanobacteriati</taxon>
        <taxon>Methanobacteriota</taxon>
        <taxon>Stenosarchaea group</taxon>
        <taxon>Halobacteria</taxon>
        <taxon>Halobacteriales</taxon>
        <taxon>Haloferacaceae</taxon>
        <taxon>Candidatus Halobonum</taxon>
    </lineage>
</organism>
<feature type="domain" description="Histidine kinase" evidence="11">
    <location>
        <begin position="341"/>
        <end position="548"/>
    </location>
</feature>
<dbReference type="SUPFAM" id="SSF103190">
    <property type="entry name" value="Sensory domain-like"/>
    <property type="match status" value="1"/>
</dbReference>
<dbReference type="GO" id="GO:0005886">
    <property type="term" value="C:plasma membrane"/>
    <property type="evidence" value="ECO:0007669"/>
    <property type="project" value="TreeGrafter"/>
</dbReference>
<keyword evidence="5 10" id="KW-0812">Transmembrane</keyword>
<dbReference type="EC" id="2.7.13.3" evidence="2"/>
<dbReference type="CDD" id="cd18773">
    <property type="entry name" value="PDC1_HK_sensor"/>
    <property type="match status" value="1"/>
</dbReference>
<reference evidence="13 14" key="1">
    <citation type="journal article" date="2013" name="Genome Announc.">
        <title>Draft Genome Sequence of 'Candidatus Halobonum tyrrellensis' Strain G22, Isolated from the Hypersaline Waters of Lake Tyrrell, Australia.</title>
        <authorList>
            <person name="Ugalde J.A."/>
            <person name="Narasingarao P."/>
            <person name="Kuo S."/>
            <person name="Podell S."/>
            <person name="Allen E.E."/>
        </authorList>
    </citation>
    <scope>NUCLEOTIDE SEQUENCE [LARGE SCALE GENOMIC DNA]</scope>
    <source>
        <strain evidence="13 14">G22</strain>
    </source>
</reference>
<evidence type="ECO:0000256" key="4">
    <source>
        <dbReference type="ARBA" id="ARBA00022679"/>
    </source>
</evidence>
<evidence type="ECO:0000256" key="1">
    <source>
        <dbReference type="ARBA" id="ARBA00000085"/>
    </source>
</evidence>
<dbReference type="Gene3D" id="1.10.287.130">
    <property type="match status" value="1"/>
</dbReference>
<evidence type="ECO:0000256" key="5">
    <source>
        <dbReference type="ARBA" id="ARBA00022692"/>
    </source>
</evidence>
<keyword evidence="7 10" id="KW-1133">Transmembrane helix</keyword>
<dbReference type="SMART" id="SM00387">
    <property type="entry name" value="HATPase_c"/>
    <property type="match status" value="1"/>
</dbReference>
<keyword evidence="9" id="KW-0807">Transducer</keyword>
<protein>
    <recommendedName>
        <fullName evidence="2">histidine kinase</fullName>
        <ecNumber evidence="2">2.7.13.3</ecNumber>
    </recommendedName>
</protein>
<dbReference type="CDD" id="cd00075">
    <property type="entry name" value="HATPase"/>
    <property type="match status" value="1"/>
</dbReference>
<evidence type="ECO:0000256" key="9">
    <source>
        <dbReference type="ARBA" id="ARBA00023224"/>
    </source>
</evidence>
<dbReference type="PROSITE" id="PS50885">
    <property type="entry name" value="HAMP"/>
    <property type="match status" value="1"/>
</dbReference>
<dbReference type="Gene3D" id="3.30.565.10">
    <property type="entry name" value="Histidine kinase-like ATPase, C-terminal domain"/>
    <property type="match status" value="1"/>
</dbReference>
<keyword evidence="14" id="KW-1185">Reference proteome</keyword>
<dbReference type="STRING" id="1324957.K933_01777"/>
<evidence type="ECO:0000313" key="13">
    <source>
        <dbReference type="EMBL" id="ESP89911.1"/>
    </source>
</evidence>
<dbReference type="AlphaFoldDB" id="V4GXM8"/>
<feature type="transmembrane region" description="Helical" evidence="10">
    <location>
        <begin position="250"/>
        <end position="271"/>
    </location>
</feature>
<dbReference type="GO" id="GO:0000160">
    <property type="term" value="P:phosphorelay signal transduction system"/>
    <property type="evidence" value="ECO:0007669"/>
    <property type="project" value="UniProtKB-KW"/>
</dbReference>
<comment type="caution">
    <text evidence="13">The sequence shown here is derived from an EMBL/GenBank/DDBJ whole genome shotgun (WGS) entry which is preliminary data.</text>
</comment>
<dbReference type="Pfam" id="PF02518">
    <property type="entry name" value="HATPase_c"/>
    <property type="match status" value="1"/>
</dbReference>
<keyword evidence="8" id="KW-0902">Two-component regulatory system</keyword>
<dbReference type="InterPro" id="IPR003660">
    <property type="entry name" value="HAMP_dom"/>
</dbReference>
<evidence type="ECO:0000259" key="12">
    <source>
        <dbReference type="PROSITE" id="PS50885"/>
    </source>
</evidence>
<dbReference type="InterPro" id="IPR005467">
    <property type="entry name" value="His_kinase_dom"/>
</dbReference>
<dbReference type="PANTHER" id="PTHR45436:SF5">
    <property type="entry name" value="SENSOR HISTIDINE KINASE TRCS"/>
    <property type="match status" value="1"/>
</dbReference>
<proteinExistence type="predicted"/>
<dbReference type="SUPFAM" id="SSF55874">
    <property type="entry name" value="ATPase domain of HSP90 chaperone/DNA topoisomerase II/histidine kinase"/>
    <property type="match status" value="1"/>
</dbReference>
<evidence type="ECO:0000256" key="6">
    <source>
        <dbReference type="ARBA" id="ARBA00022777"/>
    </source>
</evidence>
<keyword evidence="3" id="KW-0597">Phosphoprotein</keyword>